<evidence type="ECO:0000313" key="2">
    <source>
        <dbReference type="Proteomes" id="UP000245683"/>
    </source>
</evidence>
<accession>A0A317JZG2</accession>
<dbReference type="AlphaFoldDB" id="A0A317JZG2"/>
<evidence type="ECO:0000313" key="1">
    <source>
        <dbReference type="EMBL" id="PWU45424.1"/>
    </source>
</evidence>
<sequence>MAGRAAPPAGAELMVPVVPGPDPVPRAAWADAVAPAPRHAGPTGEELLSGGFIAEVVRVGDTVRRTPPANADFVAALLRHLERVGAGLAPRYLGTDERGRQVLSHLDWQEWLLHHRTAVADGRHA</sequence>
<dbReference type="Proteomes" id="UP000245683">
    <property type="component" value="Unassembled WGS sequence"/>
</dbReference>
<keyword evidence="2" id="KW-1185">Reference proteome</keyword>
<protein>
    <recommendedName>
        <fullName evidence="3">Aminoglycoside phosphotransferase</fullName>
    </recommendedName>
</protein>
<organism evidence="1 2">
    <name type="scientific">Micromonospora globispora</name>
    <dbReference type="NCBI Taxonomy" id="1450148"/>
    <lineage>
        <taxon>Bacteria</taxon>
        <taxon>Bacillati</taxon>
        <taxon>Actinomycetota</taxon>
        <taxon>Actinomycetes</taxon>
        <taxon>Micromonosporales</taxon>
        <taxon>Micromonosporaceae</taxon>
        <taxon>Micromonospora</taxon>
    </lineage>
</organism>
<comment type="caution">
    <text evidence="1">The sequence shown here is derived from an EMBL/GenBank/DDBJ whole genome shotgun (WGS) entry which is preliminary data.</text>
</comment>
<evidence type="ECO:0008006" key="3">
    <source>
        <dbReference type="Google" id="ProtNLM"/>
    </source>
</evidence>
<name>A0A317JZG2_9ACTN</name>
<reference evidence="2" key="1">
    <citation type="submission" date="2018-05" db="EMBL/GenBank/DDBJ databases">
        <title>Micromonospora globispora sp. nov. and Micromonospora rugosa sp. nov., isolated from marine sediment.</title>
        <authorList>
            <person name="Carro L."/>
            <person name="Aysel V."/>
            <person name="Cetin D."/>
            <person name="Igual J.M."/>
            <person name="Klenk H.-P."/>
            <person name="Trujillo M.E."/>
            <person name="Sahin N."/>
        </authorList>
    </citation>
    <scope>NUCLEOTIDE SEQUENCE [LARGE SCALE GENOMIC DNA]</scope>
    <source>
        <strain evidence="2">S2904</strain>
    </source>
</reference>
<proteinExistence type="predicted"/>
<gene>
    <name evidence="1" type="ORF">DLJ46_21535</name>
</gene>
<dbReference type="EMBL" id="QGSV01000255">
    <property type="protein sequence ID" value="PWU45424.1"/>
    <property type="molecule type" value="Genomic_DNA"/>
</dbReference>